<keyword evidence="1" id="KW-0472">Membrane</keyword>
<keyword evidence="1" id="KW-0812">Transmembrane</keyword>
<evidence type="ECO:0000313" key="3">
    <source>
        <dbReference type="Proteomes" id="UP000238312"/>
    </source>
</evidence>
<dbReference type="EMBL" id="PVNG01000006">
    <property type="protein sequence ID" value="PRX66134.1"/>
    <property type="molecule type" value="Genomic_DNA"/>
</dbReference>
<dbReference type="AlphaFoldDB" id="A0A2T0N2C8"/>
<feature type="transmembrane region" description="Helical" evidence="1">
    <location>
        <begin position="158"/>
        <end position="179"/>
    </location>
</feature>
<feature type="transmembrane region" description="Helical" evidence="1">
    <location>
        <begin position="25"/>
        <end position="43"/>
    </location>
</feature>
<evidence type="ECO:0000256" key="1">
    <source>
        <dbReference type="SAM" id="Phobius"/>
    </source>
</evidence>
<comment type="caution">
    <text evidence="2">The sequence shown here is derived from an EMBL/GenBank/DDBJ whole genome shotgun (WGS) entry which is preliminary data.</text>
</comment>
<accession>A0A2T0N2C8</accession>
<evidence type="ECO:0000313" key="2">
    <source>
        <dbReference type="EMBL" id="PRX66134.1"/>
    </source>
</evidence>
<reference evidence="2 3" key="1">
    <citation type="submission" date="2018-03" db="EMBL/GenBank/DDBJ databases">
        <title>Genomic Encyclopedia of Type Strains, Phase III (KMG-III): the genomes of soil and plant-associated and newly described type strains.</title>
        <authorList>
            <person name="Whitman W."/>
        </authorList>
    </citation>
    <scope>NUCLEOTIDE SEQUENCE [LARGE SCALE GENOMIC DNA]</scope>
    <source>
        <strain evidence="2 3">CGMCC 4.7104</strain>
    </source>
</reference>
<protein>
    <submittedName>
        <fullName evidence="2">Uncharacterized protein</fullName>
    </submittedName>
</protein>
<keyword evidence="3" id="KW-1185">Reference proteome</keyword>
<dbReference type="Proteomes" id="UP000238312">
    <property type="component" value="Unassembled WGS sequence"/>
</dbReference>
<keyword evidence="1" id="KW-1133">Transmembrane helix</keyword>
<name>A0A2T0N2C8_9ACTN</name>
<proteinExistence type="predicted"/>
<gene>
    <name evidence="2" type="ORF">B0I32_106270</name>
</gene>
<sequence>MVVMGFSMLLGAVAAAPFPSPANTIVFFVVWILAAFGPSGYLGRKSKKEADAIAKHEREIVRLYEKLLDVQDPALEERLTIAAHQLVALSAELSELQVMATHRAEVIEQLKQQAHHARLQSESDQNLAAKYQRAAEGMRDYLEVQADDLDSRQRRTQWFFYVLASVTGYAVGLLTTWTYELMSK</sequence>
<organism evidence="2 3">
    <name type="scientific">Nonomuraea fuscirosea</name>
    <dbReference type="NCBI Taxonomy" id="1291556"/>
    <lineage>
        <taxon>Bacteria</taxon>
        <taxon>Bacillati</taxon>
        <taxon>Actinomycetota</taxon>
        <taxon>Actinomycetes</taxon>
        <taxon>Streptosporangiales</taxon>
        <taxon>Streptosporangiaceae</taxon>
        <taxon>Nonomuraea</taxon>
    </lineage>
</organism>